<dbReference type="EMBL" id="JAUIQD010000001">
    <property type="protein sequence ID" value="KAK3363620.1"/>
    <property type="molecule type" value="Genomic_DNA"/>
</dbReference>
<evidence type="ECO:0000256" key="6">
    <source>
        <dbReference type="ARBA" id="ARBA00022694"/>
    </source>
</evidence>
<dbReference type="Proteomes" id="UP001275084">
    <property type="component" value="Unassembled WGS sequence"/>
</dbReference>
<evidence type="ECO:0000256" key="7">
    <source>
        <dbReference type="ARBA" id="ARBA00030554"/>
    </source>
</evidence>
<organism evidence="11 12">
    <name type="scientific">Lasiosphaeria hispida</name>
    <dbReference type="NCBI Taxonomy" id="260671"/>
    <lineage>
        <taxon>Eukaryota</taxon>
        <taxon>Fungi</taxon>
        <taxon>Dikarya</taxon>
        <taxon>Ascomycota</taxon>
        <taxon>Pezizomycotina</taxon>
        <taxon>Sordariomycetes</taxon>
        <taxon>Sordariomycetidae</taxon>
        <taxon>Sordariales</taxon>
        <taxon>Lasiosphaeriaceae</taxon>
        <taxon>Lasiosphaeria</taxon>
    </lineage>
</organism>
<reference evidence="11" key="2">
    <citation type="submission" date="2023-06" db="EMBL/GenBank/DDBJ databases">
        <authorList>
            <consortium name="Lawrence Berkeley National Laboratory"/>
            <person name="Haridas S."/>
            <person name="Hensen N."/>
            <person name="Bonometti L."/>
            <person name="Westerberg I."/>
            <person name="Brannstrom I.O."/>
            <person name="Guillou S."/>
            <person name="Cros-Aarteil S."/>
            <person name="Calhoun S."/>
            <person name="Kuo A."/>
            <person name="Mondo S."/>
            <person name="Pangilinan J."/>
            <person name="Riley R."/>
            <person name="Labutti K."/>
            <person name="Andreopoulos B."/>
            <person name="Lipzen A."/>
            <person name="Chen C."/>
            <person name="Yanf M."/>
            <person name="Daum C."/>
            <person name="Ng V."/>
            <person name="Clum A."/>
            <person name="Steindorff A."/>
            <person name="Ohm R."/>
            <person name="Martin F."/>
            <person name="Silar P."/>
            <person name="Natvig D."/>
            <person name="Lalanne C."/>
            <person name="Gautier V."/>
            <person name="Ament-Velasquez S.L."/>
            <person name="Kruys A."/>
            <person name="Hutchinson M.I."/>
            <person name="Powell A.J."/>
            <person name="Barry K."/>
            <person name="Miller A.N."/>
            <person name="Grigoriev I.V."/>
            <person name="Debuchy R."/>
            <person name="Gladieux P."/>
            <person name="Thoren M.H."/>
            <person name="Johannesson H."/>
        </authorList>
    </citation>
    <scope>NUCLEOTIDE SEQUENCE</scope>
    <source>
        <strain evidence="11">CBS 955.72</strain>
    </source>
</reference>
<protein>
    <recommendedName>
        <fullName evidence="2">tRNA(Phe) 7-[(3-amino-3-carboxypropyl)-4-demethylwyosine(37)-N(4)]-methyltransferase</fullName>
        <ecNumber evidence="2">2.1.1.282</ecNumber>
    </recommendedName>
    <alternativeName>
        <fullName evidence="7">tRNA(Phe) 7-((3-amino-3-carboxypropyl)-4-demethylwyosine(37)-N(4))-methyltransferase</fullName>
    </alternativeName>
</protein>
<comment type="similarity">
    <text evidence="1">Belongs to the TYW3 family.</text>
</comment>
<evidence type="ECO:0000313" key="12">
    <source>
        <dbReference type="Proteomes" id="UP001275084"/>
    </source>
</evidence>
<dbReference type="GO" id="GO:0008033">
    <property type="term" value="P:tRNA processing"/>
    <property type="evidence" value="ECO:0007669"/>
    <property type="project" value="UniProtKB-KW"/>
</dbReference>
<dbReference type="PANTHER" id="PTHR48418:SF1">
    <property type="entry name" value="TRNA WYBUTOSINE-SYNTHESIZING PROTEIN 3"/>
    <property type="match status" value="1"/>
</dbReference>
<keyword evidence="5" id="KW-0949">S-adenosyl-L-methionine</keyword>
<comment type="caution">
    <text evidence="11">The sequence shown here is derived from an EMBL/GenBank/DDBJ whole genome shotgun (WGS) entry which is preliminary data.</text>
</comment>
<evidence type="ECO:0000256" key="3">
    <source>
        <dbReference type="ARBA" id="ARBA00022603"/>
    </source>
</evidence>
<feature type="region of interest" description="Disordered" evidence="9">
    <location>
        <begin position="245"/>
        <end position="292"/>
    </location>
</feature>
<dbReference type="Pfam" id="PF02676">
    <property type="entry name" value="TYW3"/>
    <property type="match status" value="1"/>
</dbReference>
<dbReference type="GO" id="GO:0032259">
    <property type="term" value="P:methylation"/>
    <property type="evidence" value="ECO:0007669"/>
    <property type="project" value="UniProtKB-KW"/>
</dbReference>
<keyword evidence="12" id="KW-1185">Reference proteome</keyword>
<gene>
    <name evidence="11" type="ORF">B0T25DRAFT_492550</name>
</gene>
<evidence type="ECO:0000256" key="9">
    <source>
        <dbReference type="SAM" id="MobiDB-lite"/>
    </source>
</evidence>
<evidence type="ECO:0000256" key="1">
    <source>
        <dbReference type="ARBA" id="ARBA00008569"/>
    </source>
</evidence>
<sequence>MKPLPTISPPFARKKEAIIAQLALPAAVYTDASPKGSVDVGIRSLVDEINGHAGLVTTSSCAGRVSVYLEGRKTTTLVEEEEEDVSASAVGGKGGGEWLFVSHEAVDGGREVFGMGREREGGEGGRLIHFKFEPMILHVLTASLEHAQVVIQAGMEAGFRETGAVSLLGRRPEDGAMPMVAVRSMGLSFESLVGVERDGERYCIVSAAYLERLVRIANERFAENQKRIARFQKALTKALAPKVADDWEDAETRRERKKQEGLKRRDELQKQSKSPENGDSDLASILQPLDVL</sequence>
<dbReference type="AlphaFoldDB" id="A0AAJ0HVG0"/>
<evidence type="ECO:0000256" key="8">
    <source>
        <dbReference type="ARBA" id="ARBA00049202"/>
    </source>
</evidence>
<proteinExistence type="inferred from homology"/>
<dbReference type="PANTHER" id="PTHR48418">
    <property type="entry name" value="TRNA WYBUTOSINE-SYNTHESIZING PROTEIN 3"/>
    <property type="match status" value="1"/>
</dbReference>
<accession>A0AAJ0HVG0</accession>
<dbReference type="Gene3D" id="3.30.1960.10">
    <property type="entry name" value="tRNA wybutosine-synthesizing-like"/>
    <property type="match status" value="1"/>
</dbReference>
<evidence type="ECO:0000256" key="5">
    <source>
        <dbReference type="ARBA" id="ARBA00022691"/>
    </source>
</evidence>
<dbReference type="EC" id="2.1.1.282" evidence="2"/>
<feature type="domain" description="tRNA wybutosine-synthesizing protein" evidence="10">
    <location>
        <begin position="14"/>
        <end position="236"/>
    </location>
</feature>
<feature type="compositionally biased region" description="Basic and acidic residues" evidence="9">
    <location>
        <begin position="250"/>
        <end position="270"/>
    </location>
</feature>
<dbReference type="InterPro" id="IPR036602">
    <property type="entry name" value="tRNA_yW-synthesising-like_sf"/>
</dbReference>
<keyword evidence="3 11" id="KW-0489">Methyltransferase</keyword>
<evidence type="ECO:0000259" key="10">
    <source>
        <dbReference type="Pfam" id="PF02676"/>
    </source>
</evidence>
<evidence type="ECO:0000256" key="2">
    <source>
        <dbReference type="ARBA" id="ARBA00012750"/>
    </source>
</evidence>
<keyword evidence="6" id="KW-0819">tRNA processing</keyword>
<dbReference type="GO" id="GO:0008168">
    <property type="term" value="F:methyltransferase activity"/>
    <property type="evidence" value="ECO:0007669"/>
    <property type="project" value="UniProtKB-KW"/>
</dbReference>
<reference evidence="11" key="1">
    <citation type="journal article" date="2023" name="Mol. Phylogenet. Evol.">
        <title>Genome-scale phylogeny and comparative genomics of the fungal order Sordariales.</title>
        <authorList>
            <person name="Hensen N."/>
            <person name="Bonometti L."/>
            <person name="Westerberg I."/>
            <person name="Brannstrom I.O."/>
            <person name="Guillou S."/>
            <person name="Cros-Aarteil S."/>
            <person name="Calhoun S."/>
            <person name="Haridas S."/>
            <person name="Kuo A."/>
            <person name="Mondo S."/>
            <person name="Pangilinan J."/>
            <person name="Riley R."/>
            <person name="LaButti K."/>
            <person name="Andreopoulos B."/>
            <person name="Lipzen A."/>
            <person name="Chen C."/>
            <person name="Yan M."/>
            <person name="Daum C."/>
            <person name="Ng V."/>
            <person name="Clum A."/>
            <person name="Steindorff A."/>
            <person name="Ohm R.A."/>
            <person name="Martin F."/>
            <person name="Silar P."/>
            <person name="Natvig D.O."/>
            <person name="Lalanne C."/>
            <person name="Gautier V."/>
            <person name="Ament-Velasquez S.L."/>
            <person name="Kruys A."/>
            <person name="Hutchinson M.I."/>
            <person name="Powell A.J."/>
            <person name="Barry K."/>
            <person name="Miller A.N."/>
            <person name="Grigoriev I.V."/>
            <person name="Debuchy R."/>
            <person name="Gladieux P."/>
            <person name="Hiltunen Thoren M."/>
            <person name="Johannesson H."/>
        </authorList>
    </citation>
    <scope>NUCLEOTIDE SEQUENCE</scope>
    <source>
        <strain evidence="11">CBS 955.72</strain>
    </source>
</reference>
<evidence type="ECO:0000256" key="4">
    <source>
        <dbReference type="ARBA" id="ARBA00022679"/>
    </source>
</evidence>
<comment type="catalytic activity">
    <reaction evidence="8">
        <text>4-demethyl-7-[(3S)-3-amino-3-carboxypropyl]wyosine(37) in tRNA(Phe) + S-adenosyl-L-methionine = 7-[(3S)-3-amino-3-carboxypropyl]wyosine(37) in tRNA(Phe) + S-adenosyl-L-homocysteine + H(+)</text>
        <dbReference type="Rhea" id="RHEA:36635"/>
        <dbReference type="Rhea" id="RHEA-COMP:10378"/>
        <dbReference type="Rhea" id="RHEA-COMP:10379"/>
        <dbReference type="ChEBI" id="CHEBI:15378"/>
        <dbReference type="ChEBI" id="CHEBI:57856"/>
        <dbReference type="ChEBI" id="CHEBI:59789"/>
        <dbReference type="ChEBI" id="CHEBI:73543"/>
        <dbReference type="ChEBI" id="CHEBI:73550"/>
        <dbReference type="EC" id="2.1.1.282"/>
    </reaction>
</comment>
<name>A0AAJ0HVG0_9PEZI</name>
<dbReference type="SUPFAM" id="SSF111278">
    <property type="entry name" value="SSo0622-like"/>
    <property type="match status" value="1"/>
</dbReference>
<dbReference type="InterPro" id="IPR003827">
    <property type="entry name" value="tRNA_yW-synthesising"/>
</dbReference>
<evidence type="ECO:0000313" key="11">
    <source>
        <dbReference type="EMBL" id="KAK3363620.1"/>
    </source>
</evidence>
<keyword evidence="4" id="KW-0808">Transferase</keyword>